<dbReference type="EMBL" id="JAVREL010000011">
    <property type="protein sequence ID" value="MDT0344862.1"/>
    <property type="molecule type" value="Genomic_DNA"/>
</dbReference>
<reference evidence="3" key="1">
    <citation type="submission" date="2023-07" db="EMBL/GenBank/DDBJ databases">
        <title>30 novel species of actinomycetes from the DSMZ collection.</title>
        <authorList>
            <person name="Nouioui I."/>
        </authorList>
    </citation>
    <scope>NUCLEOTIDE SEQUENCE [LARGE SCALE GENOMIC DNA]</scope>
    <source>
        <strain evidence="3">DSM 44938</strain>
    </source>
</reference>
<gene>
    <name evidence="2" type="ORF">RM590_19925</name>
</gene>
<accession>A0ABU2MTY2</accession>
<protein>
    <submittedName>
        <fullName evidence="2">Nucleopolyhedrovirus P10 family protein</fullName>
    </submittedName>
</protein>
<evidence type="ECO:0000313" key="2">
    <source>
        <dbReference type="EMBL" id="MDT0344862.1"/>
    </source>
</evidence>
<dbReference type="Proteomes" id="UP001183246">
    <property type="component" value="Unassembled WGS sequence"/>
</dbReference>
<evidence type="ECO:0000313" key="3">
    <source>
        <dbReference type="Proteomes" id="UP001183246"/>
    </source>
</evidence>
<organism evidence="2 3">
    <name type="scientific">Streptomyces litchfieldiae</name>
    <dbReference type="NCBI Taxonomy" id="3075543"/>
    <lineage>
        <taxon>Bacteria</taxon>
        <taxon>Bacillati</taxon>
        <taxon>Actinomycetota</taxon>
        <taxon>Actinomycetes</taxon>
        <taxon>Kitasatosporales</taxon>
        <taxon>Streptomycetaceae</taxon>
        <taxon>Streptomyces</taxon>
    </lineage>
</organism>
<sequence>MSDTGSDRLLATVRRQLSLGRLVPLGGPGDGAWLAERAAAPVLRRAAATVPGVAVTELRLAVAGEPAGEPAVPPPPSALPPGPLLIDARFAADDRIPLRECAERVRAALAAAAGERLGLDVVAIDLEVTDLLAGEPPRPEPADRAVRGTPPPSGPGAHVAEAVLAVPGVRALSGALGGPARAVEIAAEEPLIRLQLAVGAERRTLDIARAAARAAAGAAGSPPPRVAVLITDIHP</sequence>
<comment type="caution">
    <text evidence="2">The sequence shown here is derived from an EMBL/GenBank/DDBJ whole genome shotgun (WGS) entry which is preliminary data.</text>
</comment>
<name>A0ABU2MTY2_9ACTN</name>
<proteinExistence type="predicted"/>
<feature type="compositionally biased region" description="Basic and acidic residues" evidence="1">
    <location>
        <begin position="137"/>
        <end position="146"/>
    </location>
</feature>
<feature type="region of interest" description="Disordered" evidence="1">
    <location>
        <begin position="133"/>
        <end position="157"/>
    </location>
</feature>
<keyword evidence="3" id="KW-1185">Reference proteome</keyword>
<evidence type="ECO:0000256" key="1">
    <source>
        <dbReference type="SAM" id="MobiDB-lite"/>
    </source>
</evidence>
<dbReference type="RefSeq" id="WP_311705986.1">
    <property type="nucleotide sequence ID" value="NZ_JAVREL010000011.1"/>
</dbReference>